<gene>
    <name evidence="2" type="ORF">A1Q2_00795</name>
</gene>
<sequence length="232" mass="25733">MPPPSVDMASSPAPEDGTEIQDHPDWQSGDFTLISSDGWRFKAPSYSLFHASSVLRDAPTGGPQQITFTDESIETAKVLEHFLSLAVNSRLDPQRPQAWDADFRNILPGTLDVYANLISFLHKYDCTATLRTFCGEVLILVNYRSIEPLEAFSLGAIAADKDLCAASLSMIDTSGDGDIVPIGEIESFVWEMADPRYMFALVRTKSAFEVEEDHDPLAKTFLYYLNIAKLCK</sequence>
<dbReference type="EMBL" id="AMBO01000187">
    <property type="protein sequence ID" value="EKD04849.1"/>
    <property type="molecule type" value="Genomic_DNA"/>
</dbReference>
<evidence type="ECO:0000313" key="3">
    <source>
        <dbReference type="Proteomes" id="UP000006757"/>
    </source>
</evidence>
<evidence type="ECO:0000313" key="2">
    <source>
        <dbReference type="EMBL" id="EKD04849.1"/>
    </source>
</evidence>
<reference evidence="2 3" key="1">
    <citation type="journal article" date="2012" name="Eukaryot. Cell">
        <title>Genome sequence of the Trichosporon asahii environmental strain CBS 8904.</title>
        <authorList>
            <person name="Yang R.Y."/>
            <person name="Li H.T."/>
            <person name="Zhu H."/>
            <person name="Zhou G.P."/>
            <person name="Wang M."/>
            <person name="Wang L."/>
        </authorList>
    </citation>
    <scope>NUCLEOTIDE SEQUENCE [LARGE SCALE GENOMIC DNA]</scope>
    <source>
        <strain evidence="2 3">CBS 8904</strain>
    </source>
</reference>
<comment type="caution">
    <text evidence="2">The sequence shown here is derived from an EMBL/GenBank/DDBJ whole genome shotgun (WGS) entry which is preliminary data.</text>
</comment>
<name>K1WVH2_TRIAC</name>
<evidence type="ECO:0008006" key="4">
    <source>
        <dbReference type="Google" id="ProtNLM"/>
    </source>
</evidence>
<evidence type="ECO:0000256" key="1">
    <source>
        <dbReference type="SAM" id="MobiDB-lite"/>
    </source>
</evidence>
<protein>
    <recommendedName>
        <fullName evidence="4">BTB domain-containing protein</fullName>
    </recommendedName>
</protein>
<keyword evidence="3" id="KW-1185">Reference proteome</keyword>
<dbReference type="Proteomes" id="UP000006757">
    <property type="component" value="Unassembled WGS sequence"/>
</dbReference>
<dbReference type="OrthoDB" id="10628750at2759"/>
<feature type="region of interest" description="Disordered" evidence="1">
    <location>
        <begin position="1"/>
        <end position="26"/>
    </location>
</feature>
<proteinExistence type="predicted"/>
<dbReference type="AlphaFoldDB" id="K1WVH2"/>
<dbReference type="HOGENOM" id="CLU_077751_0_0_1"/>
<accession>K1WVH2</accession>
<dbReference type="InParanoid" id="K1WVH2"/>
<organism evidence="2 3">
    <name type="scientific">Trichosporon asahii var. asahii (strain CBS 8904)</name>
    <name type="common">Yeast</name>
    <dbReference type="NCBI Taxonomy" id="1220162"/>
    <lineage>
        <taxon>Eukaryota</taxon>
        <taxon>Fungi</taxon>
        <taxon>Dikarya</taxon>
        <taxon>Basidiomycota</taxon>
        <taxon>Agaricomycotina</taxon>
        <taxon>Tremellomycetes</taxon>
        <taxon>Trichosporonales</taxon>
        <taxon>Trichosporonaceae</taxon>
        <taxon>Trichosporon</taxon>
    </lineage>
</organism>